<feature type="binding site" evidence="8">
    <location>
        <position position="140"/>
    </location>
    <ligand>
        <name>Mg(2+)</name>
        <dbReference type="ChEBI" id="CHEBI:18420"/>
    </ligand>
</feature>
<evidence type="ECO:0000256" key="6">
    <source>
        <dbReference type="ARBA" id="ARBA00022842"/>
    </source>
</evidence>
<feature type="binding site" evidence="8">
    <location>
        <position position="310"/>
    </location>
    <ligand>
        <name>Zn(2+)</name>
        <dbReference type="ChEBI" id="CHEBI:29105"/>
        <label>2</label>
    </ligand>
</feature>
<feature type="active site" description="Phosphoserine intermediate" evidence="7">
    <location>
        <position position="87"/>
    </location>
</feature>
<dbReference type="Pfam" id="PF00245">
    <property type="entry name" value="Alk_phosphatase"/>
    <property type="match status" value="1"/>
</dbReference>
<dbReference type="PROSITE" id="PS00123">
    <property type="entry name" value="ALKALINE_PHOSPHATASE"/>
    <property type="match status" value="1"/>
</dbReference>
<evidence type="ECO:0000256" key="9">
    <source>
        <dbReference type="RuleBase" id="RU003946"/>
    </source>
</evidence>
<sequence length="460" mass="50405">MKAKCTYILVIFLLLVLGIFPSEGMALQGNTKGPQNVILMIGDGMGIGQIEIARKLEYGKDGRLFLESLPHTALVHTESANNFVTDSAAGGTALAIGKKTNNEMIGVTPDGKEIDSILDLFKKNGKKAGVISTNTITDATPAAFTASVSNRWSGQEEIARQQLNNEVDVLMGGGRAYFGPDKQNGKDLINEARLKGYDYAANREEMQNAKGGKLLGLFNNGYMNFKLDRPLKNSKEPSLKEMTEKAISVLSKGKQGFFLMAEGARIDHASHAGDITSIWKETIEFDEAVKYAVEWAKKDKETLVLVAADHETMGISASEPLDIQQLKEIKATPQYMVSQFAKGENRGTYRSESVKDVLKKYANIDLTEQEIKAFNGKLMATDSQVYPQYIAAWEIGSLIAEKYHGGILTNKVRSLSSTGGHTGNMIPLFAYGNGSETFTGVMENIDIPKRIAQLMNYSWD</sequence>
<feature type="binding site" evidence="8">
    <location>
        <position position="267"/>
    </location>
    <ligand>
        <name>Zn(2+)</name>
        <dbReference type="ChEBI" id="CHEBI:29105"/>
        <label>2</label>
    </ligand>
</feature>
<feature type="binding site" evidence="8">
    <location>
        <position position="271"/>
    </location>
    <ligand>
        <name>Zn(2+)</name>
        <dbReference type="ChEBI" id="CHEBI:29105"/>
        <label>2</label>
    </ligand>
</feature>
<accession>A0A160ME63</accession>
<name>A0A160ME63_9BACI</name>
<dbReference type="PANTHER" id="PTHR11596">
    <property type="entry name" value="ALKALINE PHOSPHATASE"/>
    <property type="match status" value="1"/>
</dbReference>
<dbReference type="Gene3D" id="1.10.60.40">
    <property type="match status" value="1"/>
</dbReference>
<keyword evidence="6 8" id="KW-0460">Magnesium</keyword>
<evidence type="ECO:0000256" key="1">
    <source>
        <dbReference type="ARBA" id="ARBA00005984"/>
    </source>
</evidence>
<dbReference type="GO" id="GO:0046872">
    <property type="term" value="F:metal ion binding"/>
    <property type="evidence" value="ECO:0007669"/>
    <property type="project" value="UniProtKB-KW"/>
</dbReference>
<dbReference type="CDD" id="cd16012">
    <property type="entry name" value="ALP"/>
    <property type="match status" value="1"/>
</dbReference>
<keyword evidence="3 8" id="KW-0479">Metal-binding</keyword>
<comment type="cofactor">
    <cofactor evidence="8">
        <name>Mg(2+)</name>
        <dbReference type="ChEBI" id="CHEBI:18420"/>
    </cofactor>
    <text evidence="8">Binds 1 Mg(2+) ion.</text>
</comment>
<dbReference type="EMBL" id="CP015506">
    <property type="protein sequence ID" value="AND41392.1"/>
    <property type="molecule type" value="Genomic_DNA"/>
</dbReference>
<dbReference type="Gene3D" id="3.40.720.10">
    <property type="entry name" value="Alkaline Phosphatase, subunit A"/>
    <property type="match status" value="1"/>
</dbReference>
<evidence type="ECO:0000256" key="5">
    <source>
        <dbReference type="ARBA" id="ARBA00022833"/>
    </source>
</evidence>
<evidence type="ECO:0000256" key="7">
    <source>
        <dbReference type="PIRSR" id="PIRSR601952-1"/>
    </source>
</evidence>
<dbReference type="AlphaFoldDB" id="A0A160ME63"/>
<dbReference type="SUPFAM" id="SSF53649">
    <property type="entry name" value="Alkaline phosphatase-like"/>
    <property type="match status" value="1"/>
</dbReference>
<dbReference type="GO" id="GO:0004035">
    <property type="term" value="F:alkaline phosphatase activity"/>
    <property type="evidence" value="ECO:0007669"/>
    <property type="project" value="TreeGrafter"/>
</dbReference>
<evidence type="ECO:0000256" key="2">
    <source>
        <dbReference type="ARBA" id="ARBA00022553"/>
    </source>
</evidence>
<evidence type="ECO:0000256" key="3">
    <source>
        <dbReference type="ARBA" id="ARBA00022723"/>
    </source>
</evidence>
<feature type="binding site" evidence="8">
    <location>
        <position position="262"/>
    </location>
    <ligand>
        <name>Mg(2+)</name>
        <dbReference type="ChEBI" id="CHEBI:18420"/>
    </ligand>
</feature>
<evidence type="ECO:0000256" key="4">
    <source>
        <dbReference type="ARBA" id="ARBA00022801"/>
    </source>
</evidence>
<dbReference type="RefSeq" id="WP_019380188.1">
    <property type="nucleotide sequence ID" value="NZ_CP015506.1"/>
</dbReference>
<proteinExistence type="inferred from homology"/>
<feature type="binding site" evidence="8">
    <location>
        <position position="421"/>
    </location>
    <ligand>
        <name>Zn(2+)</name>
        <dbReference type="ChEBI" id="CHEBI:29105"/>
        <label>2</label>
    </ligand>
</feature>
<comment type="cofactor">
    <cofactor evidence="8">
        <name>Zn(2+)</name>
        <dbReference type="ChEBI" id="CHEBI:29105"/>
    </cofactor>
    <text evidence="8">Binds 2 Zn(2+) ions.</text>
</comment>
<keyword evidence="4" id="KW-0378">Hydrolase</keyword>
<organism evidence="10 11">
    <name type="scientific">Cytobacillus oceanisediminis 2691</name>
    <dbReference type="NCBI Taxonomy" id="1196031"/>
    <lineage>
        <taxon>Bacteria</taxon>
        <taxon>Bacillati</taxon>
        <taxon>Bacillota</taxon>
        <taxon>Bacilli</taxon>
        <taxon>Bacillales</taxon>
        <taxon>Bacillaceae</taxon>
        <taxon>Cytobacillus</taxon>
    </lineage>
</organism>
<dbReference type="Proteomes" id="UP000077856">
    <property type="component" value="Chromosome"/>
</dbReference>
<protein>
    <submittedName>
        <fullName evidence="10">Alkaline phosphatase</fullName>
    </submittedName>
</protein>
<dbReference type="InterPro" id="IPR001952">
    <property type="entry name" value="Alkaline_phosphatase"/>
</dbReference>
<evidence type="ECO:0000313" key="10">
    <source>
        <dbReference type="EMBL" id="AND41392.1"/>
    </source>
</evidence>
<dbReference type="SMART" id="SM00098">
    <property type="entry name" value="alkPPc"/>
    <property type="match status" value="1"/>
</dbReference>
<keyword evidence="5 8" id="KW-0862">Zinc</keyword>
<keyword evidence="2" id="KW-0597">Phosphoprotein</keyword>
<comment type="similarity">
    <text evidence="1 9">Belongs to the alkaline phosphatase family.</text>
</comment>
<dbReference type="KEGG" id="bon:A361_20250"/>
<evidence type="ECO:0000313" key="11">
    <source>
        <dbReference type="Proteomes" id="UP000077856"/>
    </source>
</evidence>
<dbReference type="eggNOG" id="COG1785">
    <property type="taxonomic scope" value="Bacteria"/>
</dbReference>
<gene>
    <name evidence="10" type="ORF">A361_20250</name>
</gene>
<feature type="binding site" evidence="8">
    <location>
        <position position="43"/>
    </location>
    <ligand>
        <name>Zn(2+)</name>
        <dbReference type="ChEBI" id="CHEBI:29105"/>
        <label>2</label>
    </ligand>
</feature>
<evidence type="ECO:0000256" key="8">
    <source>
        <dbReference type="PIRSR" id="PIRSR601952-2"/>
    </source>
</evidence>
<dbReference type="STRING" id="1196031.A361_20250"/>
<feature type="binding site" evidence="8">
    <location>
        <position position="309"/>
    </location>
    <ligand>
        <name>Zn(2+)</name>
        <dbReference type="ChEBI" id="CHEBI:29105"/>
        <label>2</label>
    </ligand>
</feature>
<feature type="binding site" evidence="8">
    <location>
        <position position="43"/>
    </location>
    <ligand>
        <name>Mg(2+)</name>
        <dbReference type="ChEBI" id="CHEBI:18420"/>
    </ligand>
</feature>
<dbReference type="InterPro" id="IPR017850">
    <property type="entry name" value="Alkaline_phosphatase_core_sf"/>
</dbReference>
<dbReference type="InterPro" id="IPR018299">
    <property type="entry name" value="Alkaline_phosphatase_AS"/>
</dbReference>
<dbReference type="PRINTS" id="PR00113">
    <property type="entry name" value="ALKPHPHTASE"/>
</dbReference>
<reference evidence="10 11" key="1">
    <citation type="submission" date="2016-04" db="EMBL/GenBank/DDBJ databases">
        <title>Complete genome sequence of Bacillus oceanisediminis strain 2691.</title>
        <authorList>
            <person name="Jeong H."/>
            <person name="Kim H.J."/>
            <person name="Lee D.-W."/>
        </authorList>
    </citation>
    <scope>NUCLEOTIDE SEQUENCE [LARGE SCALE GENOMIC DNA]</scope>
    <source>
        <strain evidence="10 11">2691</strain>
    </source>
</reference>
<feature type="binding site" evidence="8">
    <location>
        <position position="138"/>
    </location>
    <ligand>
        <name>Mg(2+)</name>
        <dbReference type="ChEBI" id="CHEBI:18420"/>
    </ligand>
</feature>
<dbReference type="PANTHER" id="PTHR11596:SF5">
    <property type="entry name" value="ALKALINE PHOSPHATASE"/>
    <property type="match status" value="1"/>
</dbReference>